<evidence type="ECO:0000259" key="2">
    <source>
        <dbReference type="Pfam" id="PF00296"/>
    </source>
</evidence>
<gene>
    <name evidence="3" type="ORF">NNX28_00715</name>
</gene>
<protein>
    <submittedName>
        <fullName evidence="3">MsnO8 family LLM class oxidoreductase</fullName>
        <ecNumber evidence="3">1.-.-.-</ecNumber>
    </submittedName>
</protein>
<evidence type="ECO:0000256" key="1">
    <source>
        <dbReference type="ARBA" id="ARBA00007789"/>
    </source>
</evidence>
<dbReference type="EMBL" id="JANFLP010000001">
    <property type="protein sequence ID" value="MCQ1948449.1"/>
    <property type="molecule type" value="Genomic_DNA"/>
</dbReference>
<comment type="caution">
    <text evidence="3">The sequence shown here is derived from an EMBL/GenBank/DDBJ whole genome shotgun (WGS) entry which is preliminary data.</text>
</comment>
<sequence>MGMPSLSVPVSILDRANSREGFPESDALSAVLERAESADRLGYRRFWVAEHHAVAGIAGSAPAVLMAALAARTRSIRIGSGGVMLPNHQPLVVAEQAATLQALYPGRIDLGLGRSLGFTPAVRTALRAGPAEAGEFEAQLAELLTYLDGTAPITARPQDNGRTPVFVLATGAGVEIAARAGLGVVLGGPALFRQNSAGQTGALERYRSAFRPSDRFPRPYVLAAVNVAAAGTEEGARELLLPEAHALADSRTKGVFPALSAAESAAELSGRRQDLVRTTLETSVYGTVEQVHGRLEDLVASSGADELLVTGGAFDAEGQRESDRLLAGLF</sequence>
<dbReference type="InterPro" id="IPR036661">
    <property type="entry name" value="Luciferase-like_sf"/>
</dbReference>
<dbReference type="NCBIfam" id="TIGR03558">
    <property type="entry name" value="oxido_grp_1"/>
    <property type="match status" value="1"/>
</dbReference>
<dbReference type="Proteomes" id="UP001206924">
    <property type="component" value="Unassembled WGS sequence"/>
</dbReference>
<feature type="domain" description="Luciferase-like" evidence="2">
    <location>
        <begin position="24"/>
        <end position="305"/>
    </location>
</feature>
<keyword evidence="4" id="KW-1185">Reference proteome</keyword>
<dbReference type="InterPro" id="IPR019949">
    <property type="entry name" value="CmoO-like"/>
</dbReference>
<dbReference type="PANTHER" id="PTHR30137:SF6">
    <property type="entry name" value="LUCIFERASE-LIKE MONOOXYGENASE"/>
    <property type="match status" value="1"/>
</dbReference>
<evidence type="ECO:0000313" key="4">
    <source>
        <dbReference type="Proteomes" id="UP001206924"/>
    </source>
</evidence>
<name>A0ABT1NNX5_9MICC</name>
<keyword evidence="3" id="KW-0560">Oxidoreductase</keyword>
<reference evidence="3 4" key="1">
    <citation type="submission" date="2022-07" db="EMBL/GenBank/DDBJ databases">
        <title>Novel species in genus Arthrobacter.</title>
        <authorList>
            <person name="Liu Y."/>
        </authorList>
    </citation>
    <scope>NUCLEOTIDE SEQUENCE [LARGE SCALE GENOMIC DNA]</scope>
    <source>
        <strain evidence="4">zg-Y859</strain>
    </source>
</reference>
<evidence type="ECO:0000313" key="3">
    <source>
        <dbReference type="EMBL" id="MCQ1948449.1"/>
    </source>
</evidence>
<accession>A0ABT1NNX5</accession>
<dbReference type="Gene3D" id="3.20.20.30">
    <property type="entry name" value="Luciferase-like domain"/>
    <property type="match status" value="1"/>
</dbReference>
<dbReference type="InterPro" id="IPR011251">
    <property type="entry name" value="Luciferase-like_dom"/>
</dbReference>
<comment type="similarity">
    <text evidence="1">To bacterial alkanal monooxygenase alpha and beta chains.</text>
</comment>
<dbReference type="InterPro" id="IPR050766">
    <property type="entry name" value="Bact_Lucif_Oxidored"/>
</dbReference>
<dbReference type="RefSeq" id="WP_255864441.1">
    <property type="nucleotide sequence ID" value="NZ_CP104263.1"/>
</dbReference>
<dbReference type="GO" id="GO:0016491">
    <property type="term" value="F:oxidoreductase activity"/>
    <property type="evidence" value="ECO:0007669"/>
    <property type="project" value="UniProtKB-KW"/>
</dbReference>
<dbReference type="EC" id="1.-.-.-" evidence="3"/>
<proteinExistence type="predicted"/>
<dbReference type="Pfam" id="PF00296">
    <property type="entry name" value="Bac_luciferase"/>
    <property type="match status" value="1"/>
</dbReference>
<dbReference type="PANTHER" id="PTHR30137">
    <property type="entry name" value="LUCIFERASE-LIKE MONOOXYGENASE"/>
    <property type="match status" value="1"/>
</dbReference>
<dbReference type="SUPFAM" id="SSF51679">
    <property type="entry name" value="Bacterial luciferase-like"/>
    <property type="match status" value="1"/>
</dbReference>
<organism evidence="3 4">
    <name type="scientific">Arthrobacter jinronghuae</name>
    <dbReference type="NCBI Taxonomy" id="2964609"/>
    <lineage>
        <taxon>Bacteria</taxon>
        <taxon>Bacillati</taxon>
        <taxon>Actinomycetota</taxon>
        <taxon>Actinomycetes</taxon>
        <taxon>Micrococcales</taxon>
        <taxon>Micrococcaceae</taxon>
        <taxon>Arthrobacter</taxon>
    </lineage>
</organism>